<sequence>MLIELLGLRVGTARPHPPLARVATALGPAEALWCGEPGAGPGRYHVEWTVDPPLHPGQNTTAAGIHRPGLALHGGLLRLRGRLDAPADGTVLLDLGGESVLLEYRELPGYEWVELTVGVEQVSLHPYQL</sequence>
<accession>A0A561T7D6</accession>
<dbReference type="Proteomes" id="UP000317940">
    <property type="component" value="Unassembled WGS sequence"/>
</dbReference>
<reference evidence="1 2" key="1">
    <citation type="submission" date="2019-06" db="EMBL/GenBank/DDBJ databases">
        <title>Sequencing the genomes of 1000 actinobacteria strains.</title>
        <authorList>
            <person name="Klenk H.-P."/>
        </authorList>
    </citation>
    <scope>NUCLEOTIDE SEQUENCE [LARGE SCALE GENOMIC DNA]</scope>
    <source>
        <strain evidence="1 2">DSM 44826</strain>
    </source>
</reference>
<proteinExistence type="predicted"/>
<keyword evidence="2" id="KW-1185">Reference proteome</keyword>
<evidence type="ECO:0000313" key="2">
    <source>
        <dbReference type="Proteomes" id="UP000317940"/>
    </source>
</evidence>
<dbReference type="OrthoDB" id="3293325at2"/>
<organism evidence="1 2">
    <name type="scientific">Kitasatospora viridis</name>
    <dbReference type="NCBI Taxonomy" id="281105"/>
    <lineage>
        <taxon>Bacteria</taxon>
        <taxon>Bacillati</taxon>
        <taxon>Actinomycetota</taxon>
        <taxon>Actinomycetes</taxon>
        <taxon>Kitasatosporales</taxon>
        <taxon>Streptomycetaceae</taxon>
        <taxon>Kitasatospora</taxon>
    </lineage>
</organism>
<comment type="caution">
    <text evidence="1">The sequence shown here is derived from an EMBL/GenBank/DDBJ whole genome shotgun (WGS) entry which is preliminary data.</text>
</comment>
<dbReference type="EMBL" id="VIWT01000004">
    <property type="protein sequence ID" value="TWF83026.1"/>
    <property type="molecule type" value="Genomic_DNA"/>
</dbReference>
<gene>
    <name evidence="1" type="ORF">FHX73_14509</name>
</gene>
<evidence type="ECO:0000313" key="1">
    <source>
        <dbReference type="EMBL" id="TWF83026.1"/>
    </source>
</evidence>
<dbReference type="RefSeq" id="WP_145910269.1">
    <property type="nucleotide sequence ID" value="NZ_BAAAMZ010000009.1"/>
</dbReference>
<dbReference type="AlphaFoldDB" id="A0A561T7D6"/>
<name>A0A561T7D6_9ACTN</name>
<protein>
    <submittedName>
        <fullName evidence="1">Uncharacterized protein</fullName>
    </submittedName>
</protein>